<dbReference type="Proteomes" id="UP000077407">
    <property type="component" value="Unassembled WGS sequence"/>
</dbReference>
<accession>A0A168R935</accession>
<dbReference type="PATRIC" id="fig|1538.10.peg.172"/>
<dbReference type="EMBL" id="LITT01000011">
    <property type="protein sequence ID" value="OAA90367.1"/>
    <property type="molecule type" value="Genomic_DNA"/>
</dbReference>
<proteinExistence type="predicted"/>
<organism evidence="1 2">
    <name type="scientific">Clostridium ljungdahlii</name>
    <dbReference type="NCBI Taxonomy" id="1538"/>
    <lineage>
        <taxon>Bacteria</taxon>
        <taxon>Bacillati</taxon>
        <taxon>Bacillota</taxon>
        <taxon>Clostridia</taxon>
        <taxon>Eubacteriales</taxon>
        <taxon>Clostridiaceae</taxon>
        <taxon>Clostridium</taxon>
    </lineage>
</organism>
<sequence>MLIQNGINKITINTEISKRVYMDDQSLKTENSETTYCKSKNDSDSQMFMVCAAKDR</sequence>
<evidence type="ECO:0000313" key="1">
    <source>
        <dbReference type="EMBL" id="OAA90367.1"/>
    </source>
</evidence>
<reference evidence="1 2" key="1">
    <citation type="journal article" date="2015" name="Biotechnol. Bioeng.">
        <title>Genome sequence and phenotypic characterization of Caulobacter segnis.</title>
        <authorList>
            <person name="Patel S."/>
            <person name="Fletcher B."/>
            <person name="Scott D.C."/>
            <person name="Ely B."/>
        </authorList>
    </citation>
    <scope>NUCLEOTIDE SEQUENCE [LARGE SCALE GENOMIC DNA]</scope>
    <source>
        <strain evidence="1 2">ERI-2</strain>
    </source>
</reference>
<dbReference type="AlphaFoldDB" id="A0A168R935"/>
<gene>
    <name evidence="1" type="ORF">WY13_01270</name>
</gene>
<protein>
    <submittedName>
        <fullName evidence="1">Uncharacterized protein</fullName>
    </submittedName>
</protein>
<name>A0A168R935_9CLOT</name>
<evidence type="ECO:0000313" key="2">
    <source>
        <dbReference type="Proteomes" id="UP000077407"/>
    </source>
</evidence>
<comment type="caution">
    <text evidence="1">The sequence shown here is derived from an EMBL/GenBank/DDBJ whole genome shotgun (WGS) entry which is preliminary data.</text>
</comment>